<organism evidence="2 3">
    <name type="scientific">Aspergillus pseudotamarii</name>
    <dbReference type="NCBI Taxonomy" id="132259"/>
    <lineage>
        <taxon>Eukaryota</taxon>
        <taxon>Fungi</taxon>
        <taxon>Dikarya</taxon>
        <taxon>Ascomycota</taxon>
        <taxon>Pezizomycotina</taxon>
        <taxon>Eurotiomycetes</taxon>
        <taxon>Eurotiomycetidae</taxon>
        <taxon>Eurotiales</taxon>
        <taxon>Aspergillaceae</taxon>
        <taxon>Aspergillus</taxon>
        <taxon>Aspergillus subgen. Circumdati</taxon>
    </lineage>
</organism>
<keyword evidence="3" id="KW-1185">Reference proteome</keyword>
<name>A0A5N6SRI7_ASPPS</name>
<gene>
    <name evidence="2" type="ORF">BDV38DRAFT_283762</name>
</gene>
<accession>A0A5N6SRI7</accession>
<keyword evidence="1" id="KW-0812">Transmembrane</keyword>
<dbReference type="GeneID" id="43644311"/>
<keyword evidence="1" id="KW-1133">Transmembrane helix</keyword>
<keyword evidence="1" id="KW-0472">Membrane</keyword>
<dbReference type="AlphaFoldDB" id="A0A5N6SRI7"/>
<evidence type="ECO:0000256" key="1">
    <source>
        <dbReference type="SAM" id="Phobius"/>
    </source>
</evidence>
<dbReference type="EMBL" id="ML743583">
    <property type="protein sequence ID" value="KAE8136547.1"/>
    <property type="molecule type" value="Genomic_DNA"/>
</dbReference>
<sequence>MASVRSNGLRDVVRAAVPLQDLNYRRVTDDKIAHPDSTILVDLAVHEEGVRRILRQLLLMRICWRGILVIFVMDAISLALRPKSGLLKGWLELKITRRSFIQIA</sequence>
<dbReference type="OrthoDB" id="4495442at2759"/>
<evidence type="ECO:0000313" key="3">
    <source>
        <dbReference type="Proteomes" id="UP000325672"/>
    </source>
</evidence>
<reference evidence="2 3" key="1">
    <citation type="submission" date="2019-04" db="EMBL/GenBank/DDBJ databases">
        <title>Friends and foes A comparative genomics study of 23 Aspergillus species from section Flavi.</title>
        <authorList>
            <consortium name="DOE Joint Genome Institute"/>
            <person name="Kjaerbolling I."/>
            <person name="Vesth T."/>
            <person name="Frisvad J.C."/>
            <person name="Nybo J.L."/>
            <person name="Theobald S."/>
            <person name="Kildgaard S."/>
            <person name="Isbrandt T."/>
            <person name="Kuo A."/>
            <person name="Sato A."/>
            <person name="Lyhne E.K."/>
            <person name="Kogle M.E."/>
            <person name="Wiebenga A."/>
            <person name="Kun R.S."/>
            <person name="Lubbers R.J."/>
            <person name="Makela M.R."/>
            <person name="Barry K."/>
            <person name="Chovatia M."/>
            <person name="Clum A."/>
            <person name="Daum C."/>
            <person name="Haridas S."/>
            <person name="He G."/>
            <person name="LaButti K."/>
            <person name="Lipzen A."/>
            <person name="Mondo S."/>
            <person name="Riley R."/>
            <person name="Salamov A."/>
            <person name="Simmons B.A."/>
            <person name="Magnuson J.K."/>
            <person name="Henrissat B."/>
            <person name="Mortensen U.H."/>
            <person name="Larsen T.O."/>
            <person name="Devries R.P."/>
            <person name="Grigoriev I.V."/>
            <person name="Machida M."/>
            <person name="Baker S.E."/>
            <person name="Andersen M.R."/>
        </authorList>
    </citation>
    <scope>NUCLEOTIDE SEQUENCE [LARGE SCALE GENOMIC DNA]</scope>
    <source>
        <strain evidence="2 3">CBS 117625</strain>
    </source>
</reference>
<dbReference type="Proteomes" id="UP000325672">
    <property type="component" value="Unassembled WGS sequence"/>
</dbReference>
<proteinExistence type="predicted"/>
<protein>
    <submittedName>
        <fullName evidence="2">Uncharacterized protein</fullName>
    </submittedName>
</protein>
<feature type="transmembrane region" description="Helical" evidence="1">
    <location>
        <begin position="62"/>
        <end position="80"/>
    </location>
</feature>
<evidence type="ECO:0000313" key="2">
    <source>
        <dbReference type="EMBL" id="KAE8136547.1"/>
    </source>
</evidence>
<dbReference type="RefSeq" id="XP_031912610.1">
    <property type="nucleotide sequence ID" value="XM_032060101.1"/>
</dbReference>